<dbReference type="Gene3D" id="3.40.710.10">
    <property type="entry name" value="DD-peptidase/beta-lactamase superfamily"/>
    <property type="match status" value="1"/>
</dbReference>
<sequence>MKRNSGVGGSNRRFGHGAWARAALAVAGIGAIGAASVLGPGAWAQAVPGESVGGAGRGQLQRDADAVRDTGASGLVVQARDAAGRDREARSGVADLEEGGSVPFDAYYRIGSDTKTFVAVVALQLVAEGTLSLDDTVEEWLPGVVTGNGNDGRRITLRNLLQHTSGLANYTDILFADPAQLTPENYLAQRFTAQTPEEQVALAMTRAPGWLPDARDPGAETRWAYSNTNYVLAGMIIERATGHPWEQEAHERIIEPLDLRHTMTMRSSSYVPQPTATGYLQFPGQEELTDTTLSVGGGADGGIVSTTSDMNTFLRALMDGTLLPAEQLAQMRTTVPADFGSPGAGYGLGIAWRPAEGCDGGVWYHGGTSFGTSSEAAVTPDGEVSAAAAVFTTRLGDQERFLEQAEATVAMIDRAVCG</sequence>
<reference evidence="3" key="1">
    <citation type="submission" date="2023-07" db="EMBL/GenBank/DDBJ databases">
        <title>30 novel species of actinomycetes from the DSMZ collection.</title>
        <authorList>
            <person name="Nouioui I."/>
        </authorList>
    </citation>
    <scope>NUCLEOTIDE SEQUENCE [LARGE SCALE GENOMIC DNA]</scope>
    <source>
        <strain evidence="3">DSM 44918</strain>
    </source>
</reference>
<dbReference type="PANTHER" id="PTHR46825:SF7">
    <property type="entry name" value="D-ALANYL-D-ALANINE CARBOXYPEPTIDASE"/>
    <property type="match status" value="1"/>
</dbReference>
<dbReference type="InterPro" id="IPR012338">
    <property type="entry name" value="Beta-lactam/transpept-like"/>
</dbReference>
<dbReference type="InterPro" id="IPR050491">
    <property type="entry name" value="AmpC-like"/>
</dbReference>
<dbReference type="SUPFAM" id="SSF56601">
    <property type="entry name" value="beta-lactamase/transpeptidase-like"/>
    <property type="match status" value="1"/>
</dbReference>
<dbReference type="Pfam" id="PF00144">
    <property type="entry name" value="Beta-lactamase"/>
    <property type="match status" value="1"/>
</dbReference>
<keyword evidence="3" id="KW-1185">Reference proteome</keyword>
<accession>A0ABU2M136</accession>
<feature type="domain" description="Beta-lactamase-related" evidence="1">
    <location>
        <begin position="45"/>
        <end position="403"/>
    </location>
</feature>
<dbReference type="PANTHER" id="PTHR46825">
    <property type="entry name" value="D-ALANYL-D-ALANINE-CARBOXYPEPTIDASE/ENDOPEPTIDASE AMPH"/>
    <property type="match status" value="1"/>
</dbReference>
<proteinExistence type="predicted"/>
<dbReference type="RefSeq" id="WP_311604809.1">
    <property type="nucleotide sequence ID" value="NZ_JAVREM010000118.1"/>
</dbReference>
<dbReference type="EMBL" id="JAVREM010000118">
    <property type="protein sequence ID" value="MDT0323534.1"/>
    <property type="molecule type" value="Genomic_DNA"/>
</dbReference>
<comment type="caution">
    <text evidence="2">The sequence shown here is derived from an EMBL/GenBank/DDBJ whole genome shotgun (WGS) entry which is preliminary data.</text>
</comment>
<evidence type="ECO:0000313" key="2">
    <source>
        <dbReference type="EMBL" id="MDT0323534.1"/>
    </source>
</evidence>
<organism evidence="2 3">
    <name type="scientific">Streptomyces millisiae</name>
    <dbReference type="NCBI Taxonomy" id="3075542"/>
    <lineage>
        <taxon>Bacteria</taxon>
        <taxon>Bacillati</taxon>
        <taxon>Actinomycetota</taxon>
        <taxon>Actinomycetes</taxon>
        <taxon>Kitasatosporales</taxon>
        <taxon>Streptomycetaceae</taxon>
        <taxon>Streptomyces</taxon>
    </lineage>
</organism>
<dbReference type="GO" id="GO:0016787">
    <property type="term" value="F:hydrolase activity"/>
    <property type="evidence" value="ECO:0007669"/>
    <property type="project" value="UniProtKB-KW"/>
</dbReference>
<evidence type="ECO:0000259" key="1">
    <source>
        <dbReference type="Pfam" id="PF00144"/>
    </source>
</evidence>
<name>A0ABU2M136_9ACTN</name>
<dbReference type="Proteomes" id="UP001183420">
    <property type="component" value="Unassembled WGS sequence"/>
</dbReference>
<evidence type="ECO:0000313" key="3">
    <source>
        <dbReference type="Proteomes" id="UP001183420"/>
    </source>
</evidence>
<gene>
    <name evidence="2" type="ORF">RNC47_35060</name>
</gene>
<keyword evidence="2" id="KW-0378">Hydrolase</keyword>
<protein>
    <submittedName>
        <fullName evidence="2">Serine hydrolase domain-containing protein</fullName>
        <ecNumber evidence="2">3.1.1.103</ecNumber>
    </submittedName>
</protein>
<dbReference type="InterPro" id="IPR001466">
    <property type="entry name" value="Beta-lactam-related"/>
</dbReference>
<dbReference type="EC" id="3.1.1.103" evidence="2"/>